<accession>A0ABP9UV58</accession>
<proteinExistence type="predicted"/>
<evidence type="ECO:0000313" key="1">
    <source>
        <dbReference type="EMBL" id="GAA5484637.1"/>
    </source>
</evidence>
<reference evidence="1 2" key="1">
    <citation type="submission" date="2024-02" db="EMBL/GenBank/DDBJ databases">
        <title>Haloferula sargassicola NBRC 104335.</title>
        <authorList>
            <person name="Ichikawa N."/>
            <person name="Katano-Makiyama Y."/>
            <person name="Hidaka K."/>
        </authorList>
    </citation>
    <scope>NUCLEOTIDE SEQUENCE [LARGE SCALE GENOMIC DNA]</scope>
    <source>
        <strain evidence="1 2">NBRC 104335</strain>
    </source>
</reference>
<sequence length="174" mass="19609">MESRSKSAVKSYEIYSAVDPSVVNSMLDWFRDNDRNVYKTAVSTLAQSRKLRAVFIQKKPLPEQYAWIRKTLQLKTSETIGEHLMQAWLMAGNQDMLAAFCDAMDIEHDGKGSVSGDLPDEFEATKLDAAVDSLVGKFDPQVVSVYLRFFNLQKPGGWPTLEAKLESDERLKLG</sequence>
<dbReference type="EMBL" id="BAABRI010000030">
    <property type="protein sequence ID" value="GAA5484637.1"/>
    <property type="molecule type" value="Genomic_DNA"/>
</dbReference>
<comment type="caution">
    <text evidence="1">The sequence shown here is derived from an EMBL/GenBank/DDBJ whole genome shotgun (WGS) entry which is preliminary data.</text>
</comment>
<dbReference type="RefSeq" id="WP_353568741.1">
    <property type="nucleotide sequence ID" value="NZ_BAABRI010000030.1"/>
</dbReference>
<evidence type="ECO:0008006" key="3">
    <source>
        <dbReference type="Google" id="ProtNLM"/>
    </source>
</evidence>
<dbReference type="Proteomes" id="UP001476282">
    <property type="component" value="Unassembled WGS sequence"/>
</dbReference>
<protein>
    <recommendedName>
        <fullName evidence="3">Transposase</fullName>
    </recommendedName>
</protein>
<evidence type="ECO:0000313" key="2">
    <source>
        <dbReference type="Proteomes" id="UP001476282"/>
    </source>
</evidence>
<organism evidence="1 2">
    <name type="scientific">Haloferula sargassicola</name>
    <dbReference type="NCBI Taxonomy" id="490096"/>
    <lineage>
        <taxon>Bacteria</taxon>
        <taxon>Pseudomonadati</taxon>
        <taxon>Verrucomicrobiota</taxon>
        <taxon>Verrucomicrobiia</taxon>
        <taxon>Verrucomicrobiales</taxon>
        <taxon>Verrucomicrobiaceae</taxon>
        <taxon>Haloferula</taxon>
    </lineage>
</organism>
<gene>
    <name evidence="1" type="ORF">Hsar01_03883</name>
</gene>
<keyword evidence="2" id="KW-1185">Reference proteome</keyword>
<name>A0ABP9UV58_9BACT</name>